<feature type="transmembrane region" description="Helical" evidence="6">
    <location>
        <begin position="259"/>
        <end position="279"/>
    </location>
</feature>
<dbReference type="PANTHER" id="PTHR31218">
    <property type="entry name" value="WAT1-RELATED PROTEIN"/>
    <property type="match status" value="1"/>
</dbReference>
<dbReference type="OrthoDB" id="673734at2759"/>
<dbReference type="InterPro" id="IPR000620">
    <property type="entry name" value="EamA_dom"/>
</dbReference>
<dbReference type="EMBL" id="JACEFO010002054">
    <property type="protein sequence ID" value="KAF8687808.1"/>
    <property type="molecule type" value="Genomic_DNA"/>
</dbReference>
<dbReference type="Pfam" id="PF00892">
    <property type="entry name" value="EamA"/>
    <property type="match status" value="2"/>
</dbReference>
<feature type="transmembrane region" description="Helical" evidence="6">
    <location>
        <begin position="115"/>
        <end position="135"/>
    </location>
</feature>
<protein>
    <recommendedName>
        <fullName evidence="6">WAT1-related protein</fullName>
    </recommendedName>
</protein>
<proteinExistence type="inferred from homology"/>
<accession>A0A835B5M3</accession>
<evidence type="ECO:0000256" key="5">
    <source>
        <dbReference type="ARBA" id="ARBA00023136"/>
    </source>
</evidence>
<keyword evidence="4 6" id="KW-1133">Transmembrane helix</keyword>
<evidence type="ECO:0000256" key="1">
    <source>
        <dbReference type="ARBA" id="ARBA00004141"/>
    </source>
</evidence>
<feature type="transmembrane region" description="Helical" evidence="6">
    <location>
        <begin position="195"/>
        <end position="216"/>
    </location>
</feature>
<evidence type="ECO:0000259" key="7">
    <source>
        <dbReference type="Pfam" id="PF00892"/>
    </source>
</evidence>
<organism evidence="8 9">
    <name type="scientific">Digitaria exilis</name>
    <dbReference type="NCBI Taxonomy" id="1010633"/>
    <lineage>
        <taxon>Eukaryota</taxon>
        <taxon>Viridiplantae</taxon>
        <taxon>Streptophyta</taxon>
        <taxon>Embryophyta</taxon>
        <taxon>Tracheophyta</taxon>
        <taxon>Spermatophyta</taxon>
        <taxon>Magnoliopsida</taxon>
        <taxon>Liliopsida</taxon>
        <taxon>Poales</taxon>
        <taxon>Poaceae</taxon>
        <taxon>PACMAD clade</taxon>
        <taxon>Panicoideae</taxon>
        <taxon>Panicodae</taxon>
        <taxon>Paniceae</taxon>
        <taxon>Anthephorinae</taxon>
        <taxon>Digitaria</taxon>
    </lineage>
</organism>
<keyword evidence="3 6" id="KW-0812">Transmembrane</keyword>
<reference evidence="8" key="1">
    <citation type="submission" date="2020-07" db="EMBL/GenBank/DDBJ databases">
        <title>Genome sequence and genetic diversity analysis of an under-domesticated orphan crop, white fonio (Digitaria exilis).</title>
        <authorList>
            <person name="Bennetzen J.L."/>
            <person name="Chen S."/>
            <person name="Ma X."/>
            <person name="Wang X."/>
            <person name="Yssel A.E.J."/>
            <person name="Chaluvadi S.R."/>
            <person name="Johnson M."/>
            <person name="Gangashetty P."/>
            <person name="Hamidou F."/>
            <person name="Sanogo M.D."/>
            <person name="Zwaenepoel A."/>
            <person name="Wallace J."/>
            <person name="Van De Peer Y."/>
            <person name="Van Deynze A."/>
        </authorList>
    </citation>
    <scope>NUCLEOTIDE SEQUENCE</scope>
    <source>
        <tissue evidence="8">Leaves</tissue>
    </source>
</reference>
<feature type="domain" description="EamA" evidence="7">
    <location>
        <begin position="166"/>
        <end position="303"/>
    </location>
</feature>
<sequence length="337" mass="36416">MLLAGFHVASGSALDMGVSKMVFLVYRNGSALAVVAPIAYFLEKKDRPPLTLRLMAEFFVLAAIGVTFTQGLYILGLYYLAPTYVSAIQNSVPAVTFVMAAALRIEQVNINSRHGLAKIAGTLATIAGATIITLYKGMLLTKDSEGTHKQKDIGVVLSPGSTWIAGCLIMFVNCLCLSGWMVLQVPVLKKYPAKLSSFTITLALGLIQLIAVAPFFESNIESWKVQSGGQLFTILYAGIVVLGVAWNIKIWCISKGGPLFVAAFQPLQTVMVAIMEAIFLGDRLYIGGVIGAVIIIGGLYCVLWAKSKETTSNNDLLTERRSLARNLLHEESTYENP</sequence>
<keyword evidence="5 6" id="KW-0472">Membrane</keyword>
<feature type="transmembrane region" description="Helical" evidence="6">
    <location>
        <begin position="228"/>
        <end position="247"/>
    </location>
</feature>
<dbReference type="SUPFAM" id="SSF103481">
    <property type="entry name" value="Multidrug resistance efflux transporter EmrE"/>
    <property type="match status" value="2"/>
</dbReference>
<evidence type="ECO:0000313" key="8">
    <source>
        <dbReference type="EMBL" id="KAF8687808.1"/>
    </source>
</evidence>
<dbReference type="AlphaFoldDB" id="A0A835B5M3"/>
<feature type="transmembrane region" description="Helical" evidence="6">
    <location>
        <begin position="163"/>
        <end position="183"/>
    </location>
</feature>
<feature type="transmembrane region" description="Helical" evidence="6">
    <location>
        <begin position="23"/>
        <end position="42"/>
    </location>
</feature>
<evidence type="ECO:0000313" key="9">
    <source>
        <dbReference type="Proteomes" id="UP000636709"/>
    </source>
</evidence>
<evidence type="ECO:0000256" key="4">
    <source>
        <dbReference type="ARBA" id="ARBA00022989"/>
    </source>
</evidence>
<evidence type="ECO:0000256" key="6">
    <source>
        <dbReference type="RuleBase" id="RU363077"/>
    </source>
</evidence>
<feature type="domain" description="EamA" evidence="7">
    <location>
        <begin position="12"/>
        <end position="119"/>
    </location>
</feature>
<name>A0A835B5M3_9POAL</name>
<dbReference type="InterPro" id="IPR037185">
    <property type="entry name" value="EmrE-like"/>
</dbReference>
<evidence type="ECO:0000256" key="2">
    <source>
        <dbReference type="ARBA" id="ARBA00007635"/>
    </source>
</evidence>
<feature type="transmembrane region" description="Helical" evidence="6">
    <location>
        <begin position="54"/>
        <end position="78"/>
    </location>
</feature>
<dbReference type="InterPro" id="IPR030184">
    <property type="entry name" value="WAT1-related"/>
</dbReference>
<comment type="subcellular location">
    <subcellularLocation>
        <location evidence="1 6">Membrane</location>
        <topology evidence="1 6">Multi-pass membrane protein</topology>
    </subcellularLocation>
</comment>
<dbReference type="GO" id="GO:0022857">
    <property type="term" value="F:transmembrane transporter activity"/>
    <property type="evidence" value="ECO:0007669"/>
    <property type="project" value="InterPro"/>
</dbReference>
<dbReference type="Proteomes" id="UP000636709">
    <property type="component" value="Unassembled WGS sequence"/>
</dbReference>
<dbReference type="GO" id="GO:0016020">
    <property type="term" value="C:membrane"/>
    <property type="evidence" value="ECO:0007669"/>
    <property type="project" value="UniProtKB-SubCell"/>
</dbReference>
<comment type="caution">
    <text evidence="8">The sequence shown here is derived from an EMBL/GenBank/DDBJ whole genome shotgun (WGS) entry which is preliminary data.</text>
</comment>
<gene>
    <name evidence="8" type="ORF">HU200_042746</name>
</gene>
<comment type="similarity">
    <text evidence="2 6">Belongs to the drug/metabolite transporter (DMT) superfamily. Plant drug/metabolite exporter (P-DME) (TC 2.A.7.4) family.</text>
</comment>
<evidence type="ECO:0000256" key="3">
    <source>
        <dbReference type="ARBA" id="ARBA00022692"/>
    </source>
</evidence>
<keyword evidence="9" id="KW-1185">Reference proteome</keyword>
<feature type="transmembrane region" description="Helical" evidence="6">
    <location>
        <begin position="285"/>
        <end position="305"/>
    </location>
</feature>